<dbReference type="Gene3D" id="1.25.10.10">
    <property type="entry name" value="Leucine-rich Repeat Variant"/>
    <property type="match status" value="1"/>
</dbReference>
<proteinExistence type="predicted"/>
<reference evidence="1" key="1">
    <citation type="submission" date="2021-01" db="EMBL/GenBank/DDBJ databases">
        <authorList>
            <person name="Corre E."/>
            <person name="Pelletier E."/>
            <person name="Niang G."/>
            <person name="Scheremetjew M."/>
            <person name="Finn R."/>
            <person name="Kale V."/>
            <person name="Holt S."/>
            <person name="Cochrane G."/>
            <person name="Meng A."/>
            <person name="Brown T."/>
            <person name="Cohen L."/>
        </authorList>
    </citation>
    <scope>NUCLEOTIDE SEQUENCE</scope>
    <source>
        <strain evidence="1">CCMP3107</strain>
    </source>
</reference>
<sequence>MKVLSAADEASLLQAGTQGATAFVQQIATQDNENSGGFDENSALFFQQLTEHVKRVLEPEMDDSLGMFAPDLALHLLLLHTNQEATGSLLAALLNKLAYAQSEALSGQLVLALVRLVAVDAEAVTSFLLTSSLPPPLNRDGMELFLAQWLRFHSETKSTYLAKVSCAGMLSLLSCCIHNLALCSTSVRADLMLRGPARGNEATRTGAPPRHRWLARLENRTLVAAVALCLARAVASGGNEVEDEDEEEGEASGPVLFYRATTEEFLFEDKNAESDPMGAIDLKGAMESLFLCSVKEEESVEVSTTALENLLTCSGMGAIEQQEIRNTVLASLE</sequence>
<evidence type="ECO:0000313" key="1">
    <source>
        <dbReference type="EMBL" id="CAE0619707.1"/>
    </source>
</evidence>
<dbReference type="EMBL" id="HBIU01000653">
    <property type="protein sequence ID" value="CAE0619707.1"/>
    <property type="molecule type" value="Transcribed_RNA"/>
</dbReference>
<organism evidence="1">
    <name type="scientific">Heterosigma akashiwo</name>
    <name type="common">Chromophytic alga</name>
    <name type="synonym">Heterosigma carterae</name>
    <dbReference type="NCBI Taxonomy" id="2829"/>
    <lineage>
        <taxon>Eukaryota</taxon>
        <taxon>Sar</taxon>
        <taxon>Stramenopiles</taxon>
        <taxon>Ochrophyta</taxon>
        <taxon>Raphidophyceae</taxon>
        <taxon>Chattonellales</taxon>
        <taxon>Chattonellaceae</taxon>
        <taxon>Heterosigma</taxon>
    </lineage>
</organism>
<accession>A0A7S3XI57</accession>
<protein>
    <submittedName>
        <fullName evidence="1">Uncharacterized protein</fullName>
    </submittedName>
</protein>
<name>A0A7S3XI57_HETAK</name>
<dbReference type="AlphaFoldDB" id="A0A7S3XI57"/>
<dbReference type="InterPro" id="IPR011989">
    <property type="entry name" value="ARM-like"/>
</dbReference>
<gene>
    <name evidence="1" type="ORF">HAKA00212_LOCUS210</name>
</gene>